<sequence length="141" mass="15192">MAVSAGAGAGNRFGFTTGQVIQEFGYDDDVDPSVREKIETVTGTELVDEEYGDVCDGTLIWWREDDAEHDDLTDLLVEAQSNLEDGGGLIWVLTPKPGRQGHVRPADVEEAARTAGMHATSAATVADEWSGIRIASRSRGR</sequence>
<proteinExistence type="predicted"/>
<dbReference type="Pfam" id="PF11253">
    <property type="entry name" value="DUF3052"/>
    <property type="match status" value="1"/>
</dbReference>
<protein>
    <submittedName>
        <fullName evidence="1">DUF3052 domain-containing protein</fullName>
    </submittedName>
</protein>
<dbReference type="InterPro" id="IPR021412">
    <property type="entry name" value="DUF3052"/>
</dbReference>
<gene>
    <name evidence="1" type="ORF">FJ693_03935</name>
</gene>
<comment type="caution">
    <text evidence="1">The sequence shown here is derived from an EMBL/GenBank/DDBJ whole genome shotgun (WGS) entry which is preliminary data.</text>
</comment>
<reference evidence="1 2" key="1">
    <citation type="submission" date="2019-07" db="EMBL/GenBank/DDBJ databases">
        <title>Georgenia wutianyii sp. nov. and Georgenia *** sp. nov. isolated from plateau pika (Ochotona curzoniae) in the Qinghai-Tibet plateau of China.</title>
        <authorList>
            <person name="Tian Z."/>
        </authorList>
    </citation>
    <scope>NUCLEOTIDE SEQUENCE [LARGE SCALE GENOMIC DNA]</scope>
    <source>
        <strain evidence="1 2">Z446</strain>
    </source>
</reference>
<dbReference type="EMBL" id="VJXR01000006">
    <property type="protein sequence ID" value="TRW46868.1"/>
    <property type="molecule type" value="Genomic_DNA"/>
</dbReference>
<accession>A0A552WVK6</accession>
<evidence type="ECO:0000313" key="2">
    <source>
        <dbReference type="Proteomes" id="UP000318693"/>
    </source>
</evidence>
<dbReference type="Proteomes" id="UP000318693">
    <property type="component" value="Unassembled WGS sequence"/>
</dbReference>
<keyword evidence="2" id="KW-1185">Reference proteome</keyword>
<organism evidence="1 2">
    <name type="scientific">Georgenia yuyongxinii</name>
    <dbReference type="NCBI Taxonomy" id="2589797"/>
    <lineage>
        <taxon>Bacteria</taxon>
        <taxon>Bacillati</taxon>
        <taxon>Actinomycetota</taxon>
        <taxon>Actinomycetes</taxon>
        <taxon>Micrococcales</taxon>
        <taxon>Bogoriellaceae</taxon>
        <taxon>Georgenia</taxon>
    </lineage>
</organism>
<evidence type="ECO:0000313" key="1">
    <source>
        <dbReference type="EMBL" id="TRW46868.1"/>
    </source>
</evidence>
<name>A0A552WVK6_9MICO</name>
<dbReference type="AlphaFoldDB" id="A0A552WVK6"/>
<dbReference type="RefSeq" id="WP_143417222.1">
    <property type="nucleotide sequence ID" value="NZ_VJXR01000006.1"/>
</dbReference>